<accession>A0A6G9AIZ6</accession>
<dbReference type="PANTHER" id="PTHR48079:SF6">
    <property type="entry name" value="NAD(P)-BINDING DOMAIN-CONTAINING PROTEIN-RELATED"/>
    <property type="match status" value="1"/>
</dbReference>
<dbReference type="Pfam" id="PF01370">
    <property type="entry name" value="Epimerase"/>
    <property type="match status" value="1"/>
</dbReference>
<name>A0A6G9AIZ6_9BACT</name>
<evidence type="ECO:0000313" key="3">
    <source>
        <dbReference type="Proteomes" id="UP000501802"/>
    </source>
</evidence>
<dbReference type="AlphaFoldDB" id="A0A6G9AIZ6"/>
<dbReference type="InterPro" id="IPR051783">
    <property type="entry name" value="NAD(P)-dependent_oxidoreduct"/>
</dbReference>
<dbReference type="InterPro" id="IPR036291">
    <property type="entry name" value="NAD(P)-bd_dom_sf"/>
</dbReference>
<dbReference type="Gene3D" id="3.40.50.720">
    <property type="entry name" value="NAD(P)-binding Rossmann-like Domain"/>
    <property type="match status" value="1"/>
</dbReference>
<evidence type="ECO:0000313" key="2">
    <source>
        <dbReference type="EMBL" id="QIP12314.1"/>
    </source>
</evidence>
<keyword evidence="3" id="KW-1185">Reference proteome</keyword>
<reference evidence="2 3" key="1">
    <citation type="submission" date="2020-03" db="EMBL/GenBank/DDBJ databases">
        <authorList>
            <person name="Kim M.K."/>
        </authorList>
    </citation>
    <scope>NUCLEOTIDE SEQUENCE [LARGE SCALE GENOMIC DNA]</scope>
    <source>
        <strain evidence="2 3">BT328</strain>
    </source>
</reference>
<dbReference type="SUPFAM" id="SSF51735">
    <property type="entry name" value="NAD(P)-binding Rossmann-fold domains"/>
    <property type="match status" value="1"/>
</dbReference>
<dbReference type="GO" id="GO:0004029">
    <property type="term" value="F:aldehyde dehydrogenase (NAD+) activity"/>
    <property type="evidence" value="ECO:0007669"/>
    <property type="project" value="TreeGrafter"/>
</dbReference>
<organism evidence="2 3">
    <name type="scientific">Spirosoma aureum</name>
    <dbReference type="NCBI Taxonomy" id="2692134"/>
    <lineage>
        <taxon>Bacteria</taxon>
        <taxon>Pseudomonadati</taxon>
        <taxon>Bacteroidota</taxon>
        <taxon>Cytophagia</taxon>
        <taxon>Cytophagales</taxon>
        <taxon>Cytophagaceae</taxon>
        <taxon>Spirosoma</taxon>
    </lineage>
</organism>
<evidence type="ECO:0000259" key="1">
    <source>
        <dbReference type="Pfam" id="PF01370"/>
    </source>
</evidence>
<dbReference type="EMBL" id="CP050063">
    <property type="protein sequence ID" value="QIP12314.1"/>
    <property type="molecule type" value="Genomic_DNA"/>
</dbReference>
<gene>
    <name evidence="2" type="ORF">G8759_06575</name>
</gene>
<feature type="domain" description="NAD-dependent epimerase/dehydratase" evidence="1">
    <location>
        <begin position="4"/>
        <end position="230"/>
    </location>
</feature>
<dbReference type="GO" id="GO:0005737">
    <property type="term" value="C:cytoplasm"/>
    <property type="evidence" value="ECO:0007669"/>
    <property type="project" value="TreeGrafter"/>
</dbReference>
<dbReference type="KEGG" id="spib:G8759_06575"/>
<dbReference type="InterPro" id="IPR001509">
    <property type="entry name" value="Epimerase_deHydtase"/>
</dbReference>
<sequence length="328" mass="35499">MKTVLLTGANGFLGGHLCRELLQRGYAVRAFVRPGSDKRALDGLPLDIWTGDLREPANVRAATYGCDYVIHAGALTQVNPARSRAVVDSNINGTAAVLAAAVQADIERLIFIGTANVFGFGTRNNPGDETLPYMGARYGLDYMDSKRAATDLVLQAVQSDALPAVLVHPTFMIGPLDYKITSNSLLLALYRRQVAGIPVGGKNYVHVADVATATVNALTMGAVGESYILGNENLSYREFFSLVADVSKISKPVFSVPPLLASLIGQLSEVQLRLLGHPTRLNSAMAMVANDGHYFRVKKAIDALNLPQTPIRVAVRQAFDWFRTHNYL</sequence>
<dbReference type="PANTHER" id="PTHR48079">
    <property type="entry name" value="PROTEIN YEEZ"/>
    <property type="match status" value="1"/>
</dbReference>
<proteinExistence type="predicted"/>
<dbReference type="Proteomes" id="UP000501802">
    <property type="component" value="Chromosome"/>
</dbReference>
<protein>
    <submittedName>
        <fullName evidence="2">NAD-dependent epimerase/dehydratase family protein</fullName>
    </submittedName>
</protein>
<dbReference type="RefSeq" id="WP_167206346.1">
    <property type="nucleotide sequence ID" value="NZ_CP050063.1"/>
</dbReference>